<protein>
    <submittedName>
        <fullName evidence="2">HNH endonuclease</fullName>
    </submittedName>
</protein>
<dbReference type="EMBL" id="RBWY01000001">
    <property type="protein sequence ID" value="RKS87293.1"/>
    <property type="molecule type" value="Genomic_DNA"/>
</dbReference>
<name>A0A495RIC5_9GAMM</name>
<accession>A0A495RIC5</accession>
<reference evidence="2 3" key="1">
    <citation type="submission" date="2018-10" db="EMBL/GenBank/DDBJ databases">
        <title>Genomic Encyclopedia of Type Strains, Phase IV (KMG-IV): sequencing the most valuable type-strain genomes for metagenomic binning, comparative biology and taxonomic classification.</title>
        <authorList>
            <person name="Goeker M."/>
        </authorList>
    </citation>
    <scope>NUCLEOTIDE SEQUENCE [LARGE SCALE GENOMIC DNA]</scope>
    <source>
        <strain evidence="2 3">DSM 22228</strain>
    </source>
</reference>
<evidence type="ECO:0000313" key="3">
    <source>
        <dbReference type="Proteomes" id="UP000278542"/>
    </source>
</evidence>
<dbReference type="RefSeq" id="WP_121144194.1">
    <property type="nucleotide sequence ID" value="NZ_RBWY01000001.1"/>
</dbReference>
<gene>
    <name evidence="2" type="ORF">DES39_0513</name>
</gene>
<dbReference type="InterPro" id="IPR044925">
    <property type="entry name" value="His-Me_finger_sf"/>
</dbReference>
<dbReference type="OrthoDB" id="6638408at2"/>
<keyword evidence="2" id="KW-0255">Endonuclease</keyword>
<comment type="caution">
    <text evidence="2">The sequence shown here is derived from an EMBL/GenBank/DDBJ whole genome shotgun (WGS) entry which is preliminary data.</text>
</comment>
<keyword evidence="2" id="KW-0540">Nuclease</keyword>
<dbReference type="InterPro" id="IPR003615">
    <property type="entry name" value="HNH_nuc"/>
</dbReference>
<keyword evidence="3" id="KW-1185">Reference proteome</keyword>
<dbReference type="AlphaFoldDB" id="A0A495RIC5"/>
<dbReference type="Proteomes" id="UP000278542">
    <property type="component" value="Unassembled WGS sequence"/>
</dbReference>
<dbReference type="Gene3D" id="3.90.75.20">
    <property type="match status" value="1"/>
</dbReference>
<organism evidence="2 3">
    <name type="scientific">Orbus hercynius</name>
    <dbReference type="NCBI Taxonomy" id="593135"/>
    <lineage>
        <taxon>Bacteria</taxon>
        <taxon>Pseudomonadati</taxon>
        <taxon>Pseudomonadota</taxon>
        <taxon>Gammaproteobacteria</taxon>
        <taxon>Orbales</taxon>
        <taxon>Orbaceae</taxon>
        <taxon>Orbus</taxon>
    </lineage>
</organism>
<proteinExistence type="predicted"/>
<keyword evidence="2" id="KW-0378">Hydrolase</keyword>
<evidence type="ECO:0000313" key="2">
    <source>
        <dbReference type="EMBL" id="RKS87293.1"/>
    </source>
</evidence>
<sequence>MKYTEQQLAFIKENSKLPRIELTELFNEAFGENKGAKAIGGLCKRYGWLTDKKYWNFSKGNIAWNKGVTGYMGANKTSFKKGLVPHNYRPVGSERITKDGYIEVKIKDPKTWRLKHIHVWEQVNGKLPTGHCIIFNDSNRKNCDLSNLQLITREENARFNKSGYSHYPQELKPTLRVITKLDITAKQLSSQ</sequence>
<dbReference type="SUPFAM" id="SSF54060">
    <property type="entry name" value="His-Me finger endonucleases"/>
    <property type="match status" value="1"/>
</dbReference>
<feature type="domain" description="HNH nuclease" evidence="1">
    <location>
        <begin position="113"/>
        <end position="158"/>
    </location>
</feature>
<dbReference type="Pfam" id="PF13392">
    <property type="entry name" value="HNH_3"/>
    <property type="match status" value="1"/>
</dbReference>
<evidence type="ECO:0000259" key="1">
    <source>
        <dbReference type="Pfam" id="PF13392"/>
    </source>
</evidence>
<dbReference type="GO" id="GO:0004519">
    <property type="term" value="F:endonuclease activity"/>
    <property type="evidence" value="ECO:0007669"/>
    <property type="project" value="UniProtKB-KW"/>
</dbReference>